<dbReference type="OrthoDB" id="540628at2"/>
<dbReference type="GO" id="GO:0031469">
    <property type="term" value="C:bacterial microcompartment"/>
    <property type="evidence" value="ECO:0007669"/>
    <property type="project" value="UniProtKB-SubCell"/>
</dbReference>
<keyword evidence="2" id="KW-1283">Bacterial microcompartment</keyword>
<dbReference type="PANTHER" id="PTHR36539:SF1">
    <property type="entry name" value="BACTERIAL MICROCOMPARTMENT SHELL VERTEX PROTEIN EUTN"/>
    <property type="match status" value="1"/>
</dbReference>
<dbReference type="PROSITE" id="PS51932">
    <property type="entry name" value="BMV"/>
    <property type="match status" value="1"/>
</dbReference>
<organism evidence="3 4">
    <name type="scientific">Thiohalocapsa marina</name>
    <dbReference type="NCBI Taxonomy" id="424902"/>
    <lineage>
        <taxon>Bacteria</taxon>
        <taxon>Pseudomonadati</taxon>
        <taxon>Pseudomonadota</taxon>
        <taxon>Gammaproteobacteria</taxon>
        <taxon>Chromatiales</taxon>
        <taxon>Chromatiaceae</taxon>
        <taxon>Thiohalocapsa</taxon>
    </lineage>
</organism>
<dbReference type="SUPFAM" id="SSF159133">
    <property type="entry name" value="EutN/CcmL-like"/>
    <property type="match status" value="1"/>
</dbReference>
<dbReference type="Proteomes" id="UP000322981">
    <property type="component" value="Unassembled WGS sequence"/>
</dbReference>
<sequence>MEISQVVGTLYCTRRVAGLEHCPLRLLQDSKGKLVVATDPVGARGGNWVFTVSGSAGRLAMGDKRILTDLTIGGIIDHWDGGATAPTAPEAASPKTDTA</sequence>
<gene>
    <name evidence="3" type="ORF">F2Q65_02800</name>
</gene>
<name>A0A5M8FUL4_9GAMM</name>
<dbReference type="AlphaFoldDB" id="A0A5M8FUL4"/>
<dbReference type="NCBIfam" id="TIGR02704">
    <property type="entry name" value="carboxysome_B"/>
    <property type="match status" value="1"/>
</dbReference>
<dbReference type="RefSeq" id="WP_150090171.1">
    <property type="nucleotide sequence ID" value="NZ_JBFUOH010000124.1"/>
</dbReference>
<evidence type="ECO:0000313" key="3">
    <source>
        <dbReference type="EMBL" id="KAA6187463.1"/>
    </source>
</evidence>
<dbReference type="Pfam" id="PF03319">
    <property type="entry name" value="EutN_CcmL"/>
    <property type="match status" value="1"/>
</dbReference>
<keyword evidence="4" id="KW-1185">Reference proteome</keyword>
<dbReference type="Gene3D" id="2.40.50.220">
    <property type="entry name" value="EutN/Ccml"/>
    <property type="match status" value="1"/>
</dbReference>
<protein>
    <submittedName>
        <fullName evidence="3">Carboxysome peptide B</fullName>
    </submittedName>
</protein>
<dbReference type="CDD" id="cd01614">
    <property type="entry name" value="EutN_CcmL"/>
    <property type="match status" value="1"/>
</dbReference>
<evidence type="ECO:0000313" key="4">
    <source>
        <dbReference type="Proteomes" id="UP000322981"/>
    </source>
</evidence>
<dbReference type="InterPro" id="IPR036677">
    <property type="entry name" value="EutN_CcmL_sf"/>
</dbReference>
<accession>A0A5M8FUL4</accession>
<reference evidence="3 4" key="1">
    <citation type="submission" date="2019-09" db="EMBL/GenBank/DDBJ databases">
        <title>Whole-genome sequence of the purple sulfur bacterium Thiohalocapsa marina DSM 19078.</title>
        <authorList>
            <person name="Kyndt J.A."/>
            <person name="Meyer T.E."/>
        </authorList>
    </citation>
    <scope>NUCLEOTIDE SEQUENCE [LARGE SCALE GENOMIC DNA]</scope>
    <source>
        <strain evidence="3 4">DSM 19078</strain>
    </source>
</reference>
<dbReference type="EMBL" id="VWXX01000002">
    <property type="protein sequence ID" value="KAA6187463.1"/>
    <property type="molecule type" value="Genomic_DNA"/>
</dbReference>
<comment type="caution">
    <text evidence="3">The sequence shown here is derived from an EMBL/GenBank/DDBJ whole genome shotgun (WGS) entry which is preliminary data.</text>
</comment>
<proteinExistence type="predicted"/>
<evidence type="ECO:0000256" key="1">
    <source>
        <dbReference type="ARBA" id="ARBA00024322"/>
    </source>
</evidence>
<dbReference type="InterPro" id="IPR004992">
    <property type="entry name" value="EutN_CcmL"/>
</dbReference>
<comment type="subcellular location">
    <subcellularLocation>
        <location evidence="1">Bacterial microcompartment</location>
    </subcellularLocation>
</comment>
<dbReference type="PANTHER" id="PTHR36539">
    <property type="entry name" value="ETHANOLAMINE UTILIZATION PROTEIN EUTN"/>
    <property type="match status" value="1"/>
</dbReference>
<dbReference type="InterPro" id="IPR014077">
    <property type="entry name" value="CsoS4B"/>
</dbReference>
<evidence type="ECO:0000256" key="2">
    <source>
        <dbReference type="ARBA" id="ARBA00024446"/>
    </source>
</evidence>